<feature type="compositionally biased region" description="Polar residues" evidence="1">
    <location>
        <begin position="12"/>
        <end position="24"/>
    </location>
</feature>
<dbReference type="RefSeq" id="XP_043039659.1">
    <property type="nucleotide sequence ID" value="XM_043183210.1"/>
</dbReference>
<feature type="region of interest" description="Disordered" evidence="1">
    <location>
        <begin position="1"/>
        <end position="24"/>
    </location>
</feature>
<dbReference type="Pfam" id="PF22785">
    <property type="entry name" value="Tc-R-P"/>
    <property type="match status" value="1"/>
</dbReference>
<comment type="caution">
    <text evidence="2">The sequence shown here is derived from an EMBL/GenBank/DDBJ whole genome shotgun (WGS) entry which is preliminary data.</text>
</comment>
<gene>
    <name evidence="2" type="ORF">BT62DRAFT_895233</name>
</gene>
<dbReference type="InterPro" id="IPR029021">
    <property type="entry name" value="Prot-tyrosine_phosphatase-like"/>
</dbReference>
<keyword evidence="3" id="KW-1185">Reference proteome</keyword>
<dbReference type="OrthoDB" id="432447at2759"/>
<dbReference type="Gene3D" id="3.90.190.10">
    <property type="entry name" value="Protein tyrosine phosphatase superfamily"/>
    <property type="match status" value="1"/>
</dbReference>
<evidence type="ECO:0000313" key="2">
    <source>
        <dbReference type="EMBL" id="KAG7446159.1"/>
    </source>
</evidence>
<accession>A0A9P7VU76</accession>
<dbReference type="Proteomes" id="UP000812287">
    <property type="component" value="Unassembled WGS sequence"/>
</dbReference>
<evidence type="ECO:0000313" key="3">
    <source>
        <dbReference type="Proteomes" id="UP000812287"/>
    </source>
</evidence>
<proteinExistence type="predicted"/>
<reference evidence="2" key="1">
    <citation type="submission" date="2020-11" db="EMBL/GenBank/DDBJ databases">
        <title>Adaptations for nitrogen fixation in a non-lichenized fungal sporocarp promotes dispersal by wood-feeding termites.</title>
        <authorList>
            <consortium name="DOE Joint Genome Institute"/>
            <person name="Koch R.A."/>
            <person name="Yoon G."/>
            <person name="Arayal U."/>
            <person name="Lail K."/>
            <person name="Amirebrahimi M."/>
            <person name="Labutti K."/>
            <person name="Lipzen A."/>
            <person name="Riley R."/>
            <person name="Barry K."/>
            <person name="Henrissat B."/>
            <person name="Grigoriev I.V."/>
            <person name="Herr J.R."/>
            <person name="Aime M.C."/>
        </authorList>
    </citation>
    <scope>NUCLEOTIDE SEQUENCE</scope>
    <source>
        <strain evidence="2">MCA 3950</strain>
    </source>
</reference>
<name>A0A9P7VU76_9AGAR</name>
<feature type="non-terminal residue" evidence="2">
    <location>
        <position position="1"/>
    </location>
</feature>
<dbReference type="AlphaFoldDB" id="A0A9P7VU76"/>
<dbReference type="GeneID" id="66105507"/>
<dbReference type="SUPFAM" id="SSF52799">
    <property type="entry name" value="(Phosphotyrosine protein) phosphatases II"/>
    <property type="match status" value="1"/>
</dbReference>
<evidence type="ECO:0000256" key="1">
    <source>
        <dbReference type="SAM" id="MobiDB-lite"/>
    </source>
</evidence>
<sequence length="168" mass="19287">TQHVLPGRRLNRSSASNYDSHNDGSQRLTETAVNFLANCHINTIISFNQYPYIHNEIVLLAKANVTYHHFSLQDHQSPTIYQAIDFHRFMPNASTPVHCGYSYGRTGTGITALQLFATWGVQPVETHWMSINHVEERSQILVLRQLHDRYRGKGDRGQYGDSDYKDEL</sequence>
<protein>
    <recommendedName>
        <fullName evidence="4">Tyrosine specific protein phosphatases domain-containing protein</fullName>
    </recommendedName>
</protein>
<organism evidence="2 3">
    <name type="scientific">Guyanagaster necrorhizus</name>
    <dbReference type="NCBI Taxonomy" id="856835"/>
    <lineage>
        <taxon>Eukaryota</taxon>
        <taxon>Fungi</taxon>
        <taxon>Dikarya</taxon>
        <taxon>Basidiomycota</taxon>
        <taxon>Agaricomycotina</taxon>
        <taxon>Agaricomycetes</taxon>
        <taxon>Agaricomycetidae</taxon>
        <taxon>Agaricales</taxon>
        <taxon>Marasmiineae</taxon>
        <taxon>Physalacriaceae</taxon>
        <taxon>Guyanagaster</taxon>
    </lineage>
</organism>
<dbReference type="EMBL" id="MU250535">
    <property type="protein sequence ID" value="KAG7446159.1"/>
    <property type="molecule type" value="Genomic_DNA"/>
</dbReference>
<evidence type="ECO:0008006" key="4">
    <source>
        <dbReference type="Google" id="ProtNLM"/>
    </source>
</evidence>